<evidence type="ECO:0000313" key="5">
    <source>
        <dbReference type="EMBL" id="KII71602.1"/>
    </source>
</evidence>
<dbReference type="PANTHER" id="PTHR14167">
    <property type="entry name" value="SH3 DOMAIN-CONTAINING"/>
    <property type="match status" value="1"/>
</dbReference>
<accession>A0A0C2NCB3</accession>
<dbReference type="Pfam" id="PF00018">
    <property type="entry name" value="SH3_1"/>
    <property type="match status" value="1"/>
</dbReference>
<keyword evidence="1 2" id="KW-0728">SH3 domain</keyword>
<proteinExistence type="predicted"/>
<dbReference type="PROSITE" id="PS50002">
    <property type="entry name" value="SH3"/>
    <property type="match status" value="1"/>
</dbReference>
<evidence type="ECO:0000259" key="4">
    <source>
        <dbReference type="PROSITE" id="PS50002"/>
    </source>
</evidence>
<evidence type="ECO:0000256" key="2">
    <source>
        <dbReference type="PROSITE-ProRule" id="PRU00192"/>
    </source>
</evidence>
<feature type="domain" description="SH3" evidence="4">
    <location>
        <begin position="148"/>
        <end position="206"/>
    </location>
</feature>
<dbReference type="Gene3D" id="2.30.30.40">
    <property type="entry name" value="SH3 Domains"/>
    <property type="match status" value="1"/>
</dbReference>
<evidence type="ECO:0000256" key="1">
    <source>
        <dbReference type="ARBA" id="ARBA00022443"/>
    </source>
</evidence>
<dbReference type="AlphaFoldDB" id="A0A0C2NCB3"/>
<dbReference type="SMART" id="SM00326">
    <property type="entry name" value="SH3"/>
    <property type="match status" value="1"/>
</dbReference>
<evidence type="ECO:0000313" key="6">
    <source>
        <dbReference type="Proteomes" id="UP000031668"/>
    </source>
</evidence>
<name>A0A0C2NCB3_THEKT</name>
<dbReference type="Proteomes" id="UP000031668">
    <property type="component" value="Unassembled WGS sequence"/>
</dbReference>
<dbReference type="InterPro" id="IPR001452">
    <property type="entry name" value="SH3_domain"/>
</dbReference>
<dbReference type="SUPFAM" id="SSF50044">
    <property type="entry name" value="SH3-domain"/>
    <property type="match status" value="1"/>
</dbReference>
<dbReference type="EMBL" id="JWZT01001713">
    <property type="protein sequence ID" value="KII71602.1"/>
    <property type="molecule type" value="Genomic_DNA"/>
</dbReference>
<feature type="compositionally biased region" description="Polar residues" evidence="3">
    <location>
        <begin position="99"/>
        <end position="124"/>
    </location>
</feature>
<evidence type="ECO:0000256" key="3">
    <source>
        <dbReference type="SAM" id="MobiDB-lite"/>
    </source>
</evidence>
<dbReference type="FunFam" id="2.30.30.40:FF:000072">
    <property type="entry name" value="Unconventional Myosin IB"/>
    <property type="match status" value="1"/>
</dbReference>
<feature type="compositionally biased region" description="Low complexity" evidence="3">
    <location>
        <begin position="88"/>
        <end position="98"/>
    </location>
</feature>
<organism evidence="5 6">
    <name type="scientific">Thelohanellus kitauei</name>
    <name type="common">Myxosporean</name>
    <dbReference type="NCBI Taxonomy" id="669202"/>
    <lineage>
        <taxon>Eukaryota</taxon>
        <taxon>Metazoa</taxon>
        <taxon>Cnidaria</taxon>
        <taxon>Myxozoa</taxon>
        <taxon>Myxosporea</taxon>
        <taxon>Bivalvulida</taxon>
        <taxon>Platysporina</taxon>
        <taxon>Myxobolidae</taxon>
        <taxon>Thelohanellus</taxon>
    </lineage>
</organism>
<protein>
    <submittedName>
        <fullName evidence="5">Unconventional myosin-Ie</fullName>
    </submittedName>
</protein>
<keyword evidence="6" id="KW-1185">Reference proteome</keyword>
<dbReference type="PRINTS" id="PR00452">
    <property type="entry name" value="SH3DOMAIN"/>
</dbReference>
<dbReference type="OrthoDB" id="10255964at2759"/>
<dbReference type="InterPro" id="IPR050384">
    <property type="entry name" value="Endophilin_SH3RF"/>
</dbReference>
<sequence>MVLQTNENISHVIETPLKTELLFSIHKEYEKAVGHKPQITFADTMDVFVKKESFFSKTHLKIVVQNDPKLGNNAAVVKASHGKLSVSVKSGLPSSSKPTISVRSQNSAKQTAKVNAPSTSNVSTGANAMNQTQMLGPAKIPEVPKRTKSVVQYKAIFDYNANDDDELTFHTGDIIEVLHEDTSGWWEGKLNNKTGIFPYNYVKKIE</sequence>
<dbReference type="InterPro" id="IPR036028">
    <property type="entry name" value="SH3-like_dom_sf"/>
</dbReference>
<comment type="caution">
    <text evidence="5">The sequence shown here is derived from an EMBL/GenBank/DDBJ whole genome shotgun (WGS) entry which is preliminary data.</text>
</comment>
<feature type="region of interest" description="Disordered" evidence="3">
    <location>
        <begin position="88"/>
        <end position="124"/>
    </location>
</feature>
<gene>
    <name evidence="5" type="ORF">RF11_03378</name>
</gene>
<reference evidence="5 6" key="1">
    <citation type="journal article" date="2014" name="Genome Biol. Evol.">
        <title>The genome of the myxosporean Thelohanellus kitauei shows adaptations to nutrient acquisition within its fish host.</title>
        <authorList>
            <person name="Yang Y."/>
            <person name="Xiong J."/>
            <person name="Zhou Z."/>
            <person name="Huo F."/>
            <person name="Miao W."/>
            <person name="Ran C."/>
            <person name="Liu Y."/>
            <person name="Zhang J."/>
            <person name="Feng J."/>
            <person name="Wang M."/>
            <person name="Wang M."/>
            <person name="Wang L."/>
            <person name="Yao B."/>
        </authorList>
    </citation>
    <scope>NUCLEOTIDE SEQUENCE [LARGE SCALE GENOMIC DNA]</scope>
    <source>
        <strain evidence="5">Wuqing</strain>
    </source>
</reference>